<reference evidence="2 3" key="1">
    <citation type="submission" date="2016-10" db="EMBL/GenBank/DDBJ databases">
        <title>Draft Genome sequence of Alkanindiges sp. strain H1.</title>
        <authorList>
            <person name="Subhash Y."/>
            <person name="Lee S."/>
        </authorList>
    </citation>
    <scope>NUCLEOTIDE SEQUENCE [LARGE SCALE GENOMIC DNA]</scope>
    <source>
        <strain evidence="2 3">H1</strain>
    </source>
</reference>
<comment type="caution">
    <text evidence="2">The sequence shown here is derived from an EMBL/GenBank/DDBJ whole genome shotgun (WGS) entry which is preliminary data.</text>
</comment>
<evidence type="ECO:0000259" key="1">
    <source>
        <dbReference type="Pfam" id="PF00126"/>
    </source>
</evidence>
<gene>
    <name evidence="2" type="ORF">BKE30_08335</name>
</gene>
<dbReference type="AlphaFoldDB" id="A0A1S8CVV0"/>
<dbReference type="OrthoDB" id="9800709at2"/>
<dbReference type="STRING" id="1907941.BKE30_08335"/>
<dbReference type="InterPro" id="IPR051815">
    <property type="entry name" value="Molybdate_resp_trans_reg"/>
</dbReference>
<evidence type="ECO:0000313" key="2">
    <source>
        <dbReference type="EMBL" id="ONG39875.1"/>
    </source>
</evidence>
<dbReference type="PANTHER" id="PTHR30432">
    <property type="entry name" value="TRANSCRIPTIONAL REGULATOR MODE"/>
    <property type="match status" value="1"/>
</dbReference>
<dbReference type="InterPro" id="IPR036390">
    <property type="entry name" value="WH_DNA-bd_sf"/>
</dbReference>
<dbReference type="Proteomes" id="UP000192132">
    <property type="component" value="Unassembled WGS sequence"/>
</dbReference>
<dbReference type="Pfam" id="PF00126">
    <property type="entry name" value="HTH_1"/>
    <property type="match status" value="1"/>
</dbReference>
<name>A0A1S8CVV0_9GAMM</name>
<keyword evidence="3" id="KW-1185">Reference proteome</keyword>
<evidence type="ECO:0000313" key="3">
    <source>
        <dbReference type="Proteomes" id="UP000192132"/>
    </source>
</evidence>
<dbReference type="InterPro" id="IPR036388">
    <property type="entry name" value="WH-like_DNA-bd_sf"/>
</dbReference>
<dbReference type="InterPro" id="IPR000847">
    <property type="entry name" value="LysR_HTH_N"/>
</dbReference>
<dbReference type="EMBL" id="MLCN01000022">
    <property type="protein sequence ID" value="ONG39875.1"/>
    <property type="molecule type" value="Genomic_DNA"/>
</dbReference>
<accession>A0A1S8CVV0</accession>
<sequence length="123" mass="13388">MLSTSAVEAFSPIALRLRLMHQDKIAMGPGKADLLEAIAQTGSITQAAKQMGMSYRRAWQLVDTMNSCFAASLVETQTGGSQGGGAVLTPTGVQVLNLFRKMEQELLQQSSVYQQQWDDLLKP</sequence>
<dbReference type="SUPFAM" id="SSF46785">
    <property type="entry name" value="Winged helix' DNA-binding domain"/>
    <property type="match status" value="1"/>
</dbReference>
<feature type="domain" description="HTH lysR-type" evidence="1">
    <location>
        <begin position="34"/>
        <end position="92"/>
    </location>
</feature>
<dbReference type="GO" id="GO:0003700">
    <property type="term" value="F:DNA-binding transcription factor activity"/>
    <property type="evidence" value="ECO:0007669"/>
    <property type="project" value="InterPro"/>
</dbReference>
<organism evidence="2 3">
    <name type="scientific">Alkanindiges hydrocarboniclasticus</name>
    <dbReference type="NCBI Taxonomy" id="1907941"/>
    <lineage>
        <taxon>Bacteria</taxon>
        <taxon>Pseudomonadati</taxon>
        <taxon>Pseudomonadota</taxon>
        <taxon>Gammaproteobacteria</taxon>
        <taxon>Moraxellales</taxon>
        <taxon>Moraxellaceae</taxon>
        <taxon>Alkanindiges</taxon>
    </lineage>
</organism>
<protein>
    <submittedName>
        <fullName evidence="2">LysR family transcriptional regulator</fullName>
    </submittedName>
</protein>
<dbReference type="Gene3D" id="1.10.10.10">
    <property type="entry name" value="Winged helix-like DNA-binding domain superfamily/Winged helix DNA-binding domain"/>
    <property type="match status" value="1"/>
</dbReference>
<proteinExistence type="predicted"/>
<dbReference type="PANTHER" id="PTHR30432:SF1">
    <property type="entry name" value="DNA-BINDING TRANSCRIPTIONAL DUAL REGULATOR MODE"/>
    <property type="match status" value="1"/>
</dbReference>